<dbReference type="AlphaFoldDB" id="A0AAN7NIC8"/>
<keyword evidence="2" id="KW-1185">Reference proteome</keyword>
<dbReference type="EMBL" id="JAUNZN010000003">
    <property type="protein sequence ID" value="KAK4825401.1"/>
    <property type="molecule type" value="Genomic_DNA"/>
</dbReference>
<name>A0AAN7NIC8_MYCAM</name>
<comment type="caution">
    <text evidence="1">The sequence shown here is derived from an EMBL/GenBank/DDBJ whole genome shotgun (WGS) entry which is preliminary data.</text>
</comment>
<gene>
    <name evidence="1" type="ORF">QYF61_027167</name>
</gene>
<sequence length="185" mass="21234">MDTIAQVIHECETCAAIKQAKRLKPMWYGGRWLKYKYGEAWRIDYITLPQNPKASAMCLPWWKQPPDGRKLILCPMLSPGTLSWALKSKSCGDTAPQRELSHRLTIEVQEAWRAQERRPEDQRRPAARFLCGRFDREVNGTREQDESSSYAYRECHPAVGLTWSSPSTSDRCSVQAVFPLFSIAV</sequence>
<protein>
    <recommendedName>
        <fullName evidence="3">Integrase zinc-binding domain-containing protein</fullName>
    </recommendedName>
</protein>
<organism evidence="1 2">
    <name type="scientific">Mycteria americana</name>
    <name type="common">Wood stork</name>
    <dbReference type="NCBI Taxonomy" id="33587"/>
    <lineage>
        <taxon>Eukaryota</taxon>
        <taxon>Metazoa</taxon>
        <taxon>Chordata</taxon>
        <taxon>Craniata</taxon>
        <taxon>Vertebrata</taxon>
        <taxon>Euteleostomi</taxon>
        <taxon>Archelosauria</taxon>
        <taxon>Archosauria</taxon>
        <taxon>Dinosauria</taxon>
        <taxon>Saurischia</taxon>
        <taxon>Theropoda</taxon>
        <taxon>Coelurosauria</taxon>
        <taxon>Aves</taxon>
        <taxon>Neognathae</taxon>
        <taxon>Neoaves</taxon>
        <taxon>Aequornithes</taxon>
        <taxon>Ciconiiformes</taxon>
        <taxon>Ciconiidae</taxon>
        <taxon>Mycteria</taxon>
    </lineage>
</organism>
<accession>A0AAN7NIC8</accession>
<evidence type="ECO:0000313" key="1">
    <source>
        <dbReference type="EMBL" id="KAK4825401.1"/>
    </source>
</evidence>
<proteinExistence type="predicted"/>
<reference evidence="1 2" key="1">
    <citation type="journal article" date="2023" name="J. Hered.">
        <title>Chromosome-level genome of the wood stork (Mycteria americana) provides insight into avian chromosome evolution.</title>
        <authorList>
            <person name="Flamio R. Jr."/>
            <person name="Ramstad K.M."/>
        </authorList>
    </citation>
    <scope>NUCLEOTIDE SEQUENCE [LARGE SCALE GENOMIC DNA]</scope>
    <source>
        <strain evidence="1">JAX WOST 10</strain>
    </source>
</reference>
<evidence type="ECO:0000313" key="2">
    <source>
        <dbReference type="Proteomes" id="UP001333110"/>
    </source>
</evidence>
<dbReference type="Proteomes" id="UP001333110">
    <property type="component" value="Unassembled WGS sequence"/>
</dbReference>
<evidence type="ECO:0008006" key="3">
    <source>
        <dbReference type="Google" id="ProtNLM"/>
    </source>
</evidence>